<dbReference type="SUPFAM" id="SSF46689">
    <property type="entry name" value="Homeodomain-like"/>
    <property type="match status" value="1"/>
</dbReference>
<dbReference type="AlphaFoldDB" id="U4T2H7"/>
<dbReference type="Pfam" id="PF00440">
    <property type="entry name" value="TetR_N"/>
    <property type="match status" value="1"/>
</dbReference>
<dbReference type="PRINTS" id="PR00455">
    <property type="entry name" value="HTHTETR"/>
</dbReference>
<name>U4T2H7_9GAMM</name>
<dbReference type="EMBL" id="AUSW01000034">
    <property type="protein sequence ID" value="ERL54750.1"/>
    <property type="molecule type" value="Genomic_DNA"/>
</dbReference>
<dbReference type="RefSeq" id="WP_021814720.1">
    <property type="nucleotide sequence ID" value="NZ_AUSW01000034.1"/>
</dbReference>
<sequence>MSKRALKMAETKRSIIAAARKSFAEYGYSDTSMDKLTADVNLTRGALYHNFGDKKGLFAAVVEEIDLEMVEKAKTKTEGCDNLWQGLMIEGQTYIESALDPEIQRIILLDGPAVLGDPSLWPSQNRCLLSTKQIVTQLIAEGTMKEVDPEAASMLINGAAMNASLWIASNPNPQKALPNALAAFNVILSGLKS</sequence>
<dbReference type="InterPro" id="IPR009057">
    <property type="entry name" value="Homeodomain-like_sf"/>
</dbReference>
<dbReference type="InterPro" id="IPR049484">
    <property type="entry name" value="Rv0078-like_C"/>
</dbReference>
<evidence type="ECO:0000313" key="7">
    <source>
        <dbReference type="Proteomes" id="UP000016761"/>
    </source>
</evidence>
<keyword evidence="2 4" id="KW-0238">DNA-binding</keyword>
<dbReference type="PROSITE" id="PS50977">
    <property type="entry name" value="HTH_TETR_2"/>
    <property type="match status" value="1"/>
</dbReference>
<dbReference type="Pfam" id="PF21351">
    <property type="entry name" value="TetR_C_41"/>
    <property type="match status" value="1"/>
</dbReference>
<proteinExistence type="predicted"/>
<evidence type="ECO:0000259" key="5">
    <source>
        <dbReference type="PROSITE" id="PS50977"/>
    </source>
</evidence>
<dbReference type="PANTHER" id="PTHR47506">
    <property type="entry name" value="TRANSCRIPTIONAL REGULATORY PROTEIN"/>
    <property type="match status" value="1"/>
</dbReference>
<dbReference type="PANTHER" id="PTHR47506:SF6">
    <property type="entry name" value="HTH-TYPE TRANSCRIPTIONAL REPRESSOR NEMR"/>
    <property type="match status" value="1"/>
</dbReference>
<dbReference type="STRING" id="1354303.M917_2096"/>
<organism evidence="6 7">
    <name type="scientific">Psychrobacter aquaticus CMS 56</name>
    <dbReference type="NCBI Taxonomy" id="1354303"/>
    <lineage>
        <taxon>Bacteria</taxon>
        <taxon>Pseudomonadati</taxon>
        <taxon>Pseudomonadota</taxon>
        <taxon>Gammaproteobacteria</taxon>
        <taxon>Moraxellales</taxon>
        <taxon>Moraxellaceae</taxon>
        <taxon>Psychrobacter</taxon>
    </lineage>
</organism>
<keyword evidence="3" id="KW-0804">Transcription</keyword>
<evidence type="ECO:0000256" key="3">
    <source>
        <dbReference type="ARBA" id="ARBA00023163"/>
    </source>
</evidence>
<protein>
    <submittedName>
        <fullName evidence="6">Transcriptional regulator, TetR family</fullName>
    </submittedName>
</protein>
<gene>
    <name evidence="6" type="ORF">M917_2096</name>
</gene>
<accession>U4T2H7</accession>
<feature type="DNA-binding region" description="H-T-H motif" evidence="4">
    <location>
        <begin position="32"/>
        <end position="51"/>
    </location>
</feature>
<dbReference type="Gene3D" id="1.10.357.10">
    <property type="entry name" value="Tetracycline Repressor, domain 2"/>
    <property type="match status" value="1"/>
</dbReference>
<dbReference type="PATRIC" id="fig|1354303.4.peg.2062"/>
<dbReference type="InterPro" id="IPR001647">
    <property type="entry name" value="HTH_TetR"/>
</dbReference>
<evidence type="ECO:0000313" key="6">
    <source>
        <dbReference type="EMBL" id="ERL54750.1"/>
    </source>
</evidence>
<feature type="domain" description="HTH tetR-type" evidence="5">
    <location>
        <begin position="9"/>
        <end position="69"/>
    </location>
</feature>
<keyword evidence="1" id="KW-0805">Transcription regulation</keyword>
<reference evidence="6 7" key="1">
    <citation type="journal article" date="2013" name="Genome Announc.">
        <title>Draft Genome Sequence of Psychrobacter aquaticus Strain CMS 56T, Isolated from a Cyanobacterial Mat Sample Collected from Water Bodies in the McMurdo Dry Valley Region of Antarctica.</title>
        <authorList>
            <person name="Reddy G.S."/>
            <person name="Ara S."/>
            <person name="Singh A."/>
            <person name="Kumar Pinnaka A."/>
            <person name="Shivaji S."/>
        </authorList>
    </citation>
    <scope>NUCLEOTIDE SEQUENCE [LARGE SCALE GENOMIC DNA]</scope>
    <source>
        <strain evidence="6 7">CMS 56</strain>
    </source>
</reference>
<dbReference type="OrthoDB" id="5816932at2"/>
<keyword evidence="7" id="KW-1185">Reference proteome</keyword>
<evidence type="ECO:0000256" key="4">
    <source>
        <dbReference type="PROSITE-ProRule" id="PRU00335"/>
    </source>
</evidence>
<evidence type="ECO:0000256" key="1">
    <source>
        <dbReference type="ARBA" id="ARBA00023015"/>
    </source>
</evidence>
<dbReference type="eggNOG" id="COG1309">
    <property type="taxonomic scope" value="Bacteria"/>
</dbReference>
<dbReference type="Proteomes" id="UP000016761">
    <property type="component" value="Unassembled WGS sequence"/>
</dbReference>
<comment type="caution">
    <text evidence="6">The sequence shown here is derived from an EMBL/GenBank/DDBJ whole genome shotgun (WGS) entry which is preliminary data.</text>
</comment>
<dbReference type="GO" id="GO:0003677">
    <property type="term" value="F:DNA binding"/>
    <property type="evidence" value="ECO:0007669"/>
    <property type="project" value="UniProtKB-UniRule"/>
</dbReference>
<evidence type="ECO:0000256" key="2">
    <source>
        <dbReference type="ARBA" id="ARBA00023125"/>
    </source>
</evidence>